<sequence>MHRSPLAIALLALGLAACSPQDPQQRVSAALTDSVLLPAYGAWHQSNQKLAESAQAFCAGSQDLGAAQQVFLTDAASWAALQPLLVGPLAEGNRAWQVQFWPDKKNLVQRQVEALLKNKPQLSQADVEQASVVLQGLTAYEYVLFDAAIDLSDADQKARYCPLLIGIGAHQQKLSGDVLEQWQAKDGMAAQLRAFPNARYAEAPEAVAELLRAQVNALDGMKKKLGAALGRQSKGVPQPYQAEFWRSNASLASLAAALASAERLWLGANQDGLRSLLGDDQQALAERIDQQYASTRQQLAALQRPLGEMLADEAGRAELNAFYDNLDQIHRLQGGELAKVLGVQLGFNAHDGD</sequence>
<dbReference type="InterPro" id="IPR038352">
    <property type="entry name" value="Imelysin_sf"/>
</dbReference>
<evidence type="ECO:0000313" key="4">
    <source>
        <dbReference type="EMBL" id="TXI35584.1"/>
    </source>
</evidence>
<name>A0A5C7WG01_AQUAC</name>
<reference evidence="4 5" key="1">
    <citation type="submission" date="2018-09" db="EMBL/GenBank/DDBJ databases">
        <title>Metagenome Assembled Genomes from an Advanced Water Purification Facility.</title>
        <authorList>
            <person name="Stamps B.W."/>
            <person name="Spear J.R."/>
        </authorList>
    </citation>
    <scope>NUCLEOTIDE SEQUENCE [LARGE SCALE GENOMIC DNA]</scope>
    <source>
        <strain evidence="4">Bin_52_1</strain>
    </source>
</reference>
<dbReference type="GO" id="GO:0030313">
    <property type="term" value="C:cell envelope"/>
    <property type="evidence" value="ECO:0007669"/>
    <property type="project" value="UniProtKB-SubCell"/>
</dbReference>
<comment type="caution">
    <text evidence="4">The sequence shown here is derived from an EMBL/GenBank/DDBJ whole genome shotgun (WGS) entry which is preliminary data.</text>
</comment>
<dbReference type="CDD" id="cd14659">
    <property type="entry name" value="Imelysin-like_IPPA"/>
    <property type="match status" value="1"/>
</dbReference>
<comment type="subcellular location">
    <subcellularLocation>
        <location evidence="1">Cell envelope</location>
    </subcellularLocation>
</comment>
<proteinExistence type="predicted"/>
<dbReference type="AlphaFoldDB" id="A0A5C7WG01"/>
<dbReference type="Gene3D" id="1.20.1420.20">
    <property type="entry name" value="M75 peptidase, HXXE motif"/>
    <property type="match status" value="1"/>
</dbReference>
<accession>A0A5C7WG01</accession>
<evidence type="ECO:0000256" key="1">
    <source>
        <dbReference type="ARBA" id="ARBA00004196"/>
    </source>
</evidence>
<evidence type="ECO:0000259" key="3">
    <source>
        <dbReference type="Pfam" id="PF09375"/>
    </source>
</evidence>
<dbReference type="Pfam" id="PF09375">
    <property type="entry name" value="Peptidase_M75"/>
    <property type="match status" value="1"/>
</dbReference>
<evidence type="ECO:0000313" key="5">
    <source>
        <dbReference type="Proteomes" id="UP000321110"/>
    </source>
</evidence>
<protein>
    <submittedName>
        <fullName evidence="4">Imelysin</fullName>
    </submittedName>
</protein>
<dbReference type="InterPro" id="IPR034984">
    <property type="entry name" value="Imelysin-like_IPPA"/>
</dbReference>
<keyword evidence="2" id="KW-0732">Signal</keyword>
<organism evidence="4 5">
    <name type="scientific">Aquipseudomonas alcaligenes</name>
    <name type="common">Pseudomonas alcaligenes</name>
    <dbReference type="NCBI Taxonomy" id="43263"/>
    <lineage>
        <taxon>Bacteria</taxon>
        <taxon>Pseudomonadati</taxon>
        <taxon>Pseudomonadota</taxon>
        <taxon>Gammaproteobacteria</taxon>
        <taxon>Pseudomonadales</taxon>
        <taxon>Pseudomonadaceae</taxon>
        <taxon>Aquipseudomonas</taxon>
    </lineage>
</organism>
<dbReference type="PROSITE" id="PS51257">
    <property type="entry name" value="PROKAR_LIPOPROTEIN"/>
    <property type="match status" value="1"/>
</dbReference>
<dbReference type="EMBL" id="SSFO01000023">
    <property type="protein sequence ID" value="TXI35584.1"/>
    <property type="molecule type" value="Genomic_DNA"/>
</dbReference>
<gene>
    <name evidence="4" type="ORF">E6Q69_01260</name>
</gene>
<evidence type="ECO:0000256" key="2">
    <source>
        <dbReference type="ARBA" id="ARBA00022729"/>
    </source>
</evidence>
<feature type="domain" description="Imelysin-like" evidence="3">
    <location>
        <begin position="37"/>
        <end position="331"/>
    </location>
</feature>
<dbReference type="Proteomes" id="UP000321110">
    <property type="component" value="Unassembled WGS sequence"/>
</dbReference>
<dbReference type="InterPro" id="IPR018976">
    <property type="entry name" value="Imelysin-like"/>
</dbReference>